<dbReference type="Proteomes" id="UP000305067">
    <property type="component" value="Unassembled WGS sequence"/>
</dbReference>
<dbReference type="NCBIfam" id="TIGR00214">
    <property type="entry name" value="lipB"/>
    <property type="match status" value="1"/>
</dbReference>
<sequence>MLPPVLYHYFPLPIPYPRALALQQRIFQLQLTHRKNSNAHKDYLLLLQHRPVYTAGRRQTESTTRLERDRLTAIGADFVNTQRGGETTYHGPGQIVGYPLLDLSRPTPTMGIRDYICHLQKTLQAHLRERHGINHVASEHTGIFLSPTSKIASIGVQVRHRLTTHGFAVNVTKEPRAWFDQIVACGLVDVTAGSVEDVVGEGVVLEEEIGPLVSSFGKQLGREMARMVPEEEGEVGREIAAVEEEARALGAWARKPTPVGA</sequence>
<evidence type="ECO:0000256" key="5">
    <source>
        <dbReference type="ARBA" id="ARBA00023315"/>
    </source>
</evidence>
<dbReference type="InterPro" id="IPR000544">
    <property type="entry name" value="Octanoyltransferase"/>
</dbReference>
<evidence type="ECO:0000256" key="1">
    <source>
        <dbReference type="ARBA" id="ARBA00004821"/>
    </source>
</evidence>
<dbReference type="PROSITE" id="PS01313">
    <property type="entry name" value="LIPB"/>
    <property type="match status" value="1"/>
</dbReference>
<evidence type="ECO:0000313" key="7">
    <source>
        <dbReference type="EMBL" id="TFL03629.1"/>
    </source>
</evidence>
<dbReference type="EMBL" id="ML178820">
    <property type="protein sequence ID" value="TFL03629.1"/>
    <property type="molecule type" value="Genomic_DNA"/>
</dbReference>
<keyword evidence="8" id="KW-1185">Reference proteome</keyword>
<dbReference type="OrthoDB" id="19908at2759"/>
<feature type="domain" description="BPL/LPL catalytic" evidence="6">
    <location>
        <begin position="38"/>
        <end position="224"/>
    </location>
</feature>
<evidence type="ECO:0000256" key="3">
    <source>
        <dbReference type="ARBA" id="ARBA00012334"/>
    </source>
</evidence>
<dbReference type="PANTHER" id="PTHR10993:SF7">
    <property type="entry name" value="LIPOYLTRANSFERASE 2, MITOCHONDRIAL-RELATED"/>
    <property type="match status" value="1"/>
</dbReference>
<organism evidence="7 8">
    <name type="scientific">Pterulicium gracile</name>
    <dbReference type="NCBI Taxonomy" id="1884261"/>
    <lineage>
        <taxon>Eukaryota</taxon>
        <taxon>Fungi</taxon>
        <taxon>Dikarya</taxon>
        <taxon>Basidiomycota</taxon>
        <taxon>Agaricomycotina</taxon>
        <taxon>Agaricomycetes</taxon>
        <taxon>Agaricomycetidae</taxon>
        <taxon>Agaricales</taxon>
        <taxon>Pleurotineae</taxon>
        <taxon>Pterulaceae</taxon>
        <taxon>Pterulicium</taxon>
    </lineage>
</organism>
<accession>A0A5C3QTM6</accession>
<evidence type="ECO:0000259" key="6">
    <source>
        <dbReference type="PROSITE" id="PS51733"/>
    </source>
</evidence>
<keyword evidence="4" id="KW-0808">Transferase</keyword>
<dbReference type="UniPathway" id="UPA00538">
    <property type="reaction ID" value="UER00592"/>
</dbReference>
<dbReference type="EC" id="2.3.1.181" evidence="3"/>
<comment type="similarity">
    <text evidence="2">Belongs to the LipB family.</text>
</comment>
<dbReference type="Gene3D" id="3.30.930.10">
    <property type="entry name" value="Bira Bifunctional Protein, Domain 2"/>
    <property type="match status" value="1"/>
</dbReference>
<evidence type="ECO:0000313" key="8">
    <source>
        <dbReference type="Proteomes" id="UP000305067"/>
    </source>
</evidence>
<name>A0A5C3QTM6_9AGAR</name>
<dbReference type="GO" id="GO:0033819">
    <property type="term" value="F:lipoyl(octanoyl) transferase activity"/>
    <property type="evidence" value="ECO:0007669"/>
    <property type="project" value="UniProtKB-EC"/>
</dbReference>
<dbReference type="Pfam" id="PF21948">
    <property type="entry name" value="LplA-B_cat"/>
    <property type="match status" value="1"/>
</dbReference>
<evidence type="ECO:0000256" key="2">
    <source>
        <dbReference type="ARBA" id="ARBA00007907"/>
    </source>
</evidence>
<keyword evidence="5" id="KW-0012">Acyltransferase</keyword>
<comment type="pathway">
    <text evidence="1">Protein modification; protein lipoylation via endogenous pathway; protein N(6)-(lipoyl)lysine from octanoyl-[acyl-carrier-protein]: step 1/2.</text>
</comment>
<dbReference type="PROSITE" id="PS51733">
    <property type="entry name" value="BPL_LPL_CATALYTIC"/>
    <property type="match status" value="1"/>
</dbReference>
<reference evidence="7 8" key="1">
    <citation type="journal article" date="2019" name="Nat. Ecol. Evol.">
        <title>Megaphylogeny resolves global patterns of mushroom evolution.</title>
        <authorList>
            <person name="Varga T."/>
            <person name="Krizsan K."/>
            <person name="Foldi C."/>
            <person name="Dima B."/>
            <person name="Sanchez-Garcia M."/>
            <person name="Sanchez-Ramirez S."/>
            <person name="Szollosi G.J."/>
            <person name="Szarkandi J.G."/>
            <person name="Papp V."/>
            <person name="Albert L."/>
            <person name="Andreopoulos W."/>
            <person name="Angelini C."/>
            <person name="Antonin V."/>
            <person name="Barry K.W."/>
            <person name="Bougher N.L."/>
            <person name="Buchanan P."/>
            <person name="Buyck B."/>
            <person name="Bense V."/>
            <person name="Catcheside P."/>
            <person name="Chovatia M."/>
            <person name="Cooper J."/>
            <person name="Damon W."/>
            <person name="Desjardin D."/>
            <person name="Finy P."/>
            <person name="Geml J."/>
            <person name="Haridas S."/>
            <person name="Hughes K."/>
            <person name="Justo A."/>
            <person name="Karasinski D."/>
            <person name="Kautmanova I."/>
            <person name="Kiss B."/>
            <person name="Kocsube S."/>
            <person name="Kotiranta H."/>
            <person name="LaButti K.M."/>
            <person name="Lechner B.E."/>
            <person name="Liimatainen K."/>
            <person name="Lipzen A."/>
            <person name="Lukacs Z."/>
            <person name="Mihaltcheva S."/>
            <person name="Morgado L.N."/>
            <person name="Niskanen T."/>
            <person name="Noordeloos M.E."/>
            <person name="Ohm R.A."/>
            <person name="Ortiz-Santana B."/>
            <person name="Ovrebo C."/>
            <person name="Racz N."/>
            <person name="Riley R."/>
            <person name="Savchenko A."/>
            <person name="Shiryaev A."/>
            <person name="Soop K."/>
            <person name="Spirin V."/>
            <person name="Szebenyi C."/>
            <person name="Tomsovsky M."/>
            <person name="Tulloss R.E."/>
            <person name="Uehling J."/>
            <person name="Grigoriev I.V."/>
            <person name="Vagvolgyi C."/>
            <person name="Papp T."/>
            <person name="Martin F.M."/>
            <person name="Miettinen O."/>
            <person name="Hibbett D.S."/>
            <person name="Nagy L.G."/>
        </authorList>
    </citation>
    <scope>NUCLEOTIDE SEQUENCE [LARGE SCALE GENOMIC DNA]</scope>
    <source>
        <strain evidence="7 8">CBS 309.79</strain>
    </source>
</reference>
<dbReference type="PANTHER" id="PTHR10993">
    <property type="entry name" value="OCTANOYLTRANSFERASE"/>
    <property type="match status" value="1"/>
</dbReference>
<dbReference type="GO" id="GO:0009249">
    <property type="term" value="P:protein lipoylation"/>
    <property type="evidence" value="ECO:0007669"/>
    <property type="project" value="InterPro"/>
</dbReference>
<evidence type="ECO:0000256" key="4">
    <source>
        <dbReference type="ARBA" id="ARBA00022679"/>
    </source>
</evidence>
<proteinExistence type="inferred from homology"/>
<dbReference type="SUPFAM" id="SSF55681">
    <property type="entry name" value="Class II aaRS and biotin synthetases"/>
    <property type="match status" value="1"/>
</dbReference>
<dbReference type="STRING" id="1884261.A0A5C3QTM6"/>
<dbReference type="AlphaFoldDB" id="A0A5C3QTM6"/>
<dbReference type="InterPro" id="IPR004143">
    <property type="entry name" value="BPL_LPL_catalytic"/>
</dbReference>
<dbReference type="InterPro" id="IPR020605">
    <property type="entry name" value="Octanoyltransferase_CS"/>
</dbReference>
<protein>
    <recommendedName>
        <fullName evidence="3">lipoyl(octanoyl) transferase</fullName>
        <ecNumber evidence="3">2.3.1.181</ecNumber>
    </recommendedName>
</protein>
<dbReference type="InterPro" id="IPR045864">
    <property type="entry name" value="aa-tRNA-synth_II/BPL/LPL"/>
</dbReference>
<gene>
    <name evidence="7" type="ORF">BDV98DRAFT_392947</name>
</gene>